<feature type="non-terminal residue" evidence="2">
    <location>
        <position position="1"/>
    </location>
</feature>
<keyword evidence="1" id="KW-1133">Transmembrane helix</keyword>
<keyword evidence="3" id="KW-1185">Reference proteome</keyword>
<keyword evidence="1" id="KW-0472">Membrane</keyword>
<proteinExistence type="predicted"/>
<feature type="transmembrane region" description="Helical" evidence="1">
    <location>
        <begin position="6"/>
        <end position="24"/>
    </location>
</feature>
<dbReference type="PANTHER" id="PTHR28523">
    <property type="entry name" value="CYTOCHROME C OXIDASE ASSEMBLY FACTOR 1"/>
    <property type="match status" value="1"/>
</dbReference>
<keyword evidence="1" id="KW-0812">Transmembrane</keyword>
<protein>
    <submittedName>
        <fullName evidence="2">Cytochrome oxidase assembly protein 1</fullName>
    </submittedName>
</protein>
<gene>
    <name evidence="2" type="ORF">SYNPS1DRAFT_16824</name>
</gene>
<dbReference type="OrthoDB" id="2100652at2759"/>
<evidence type="ECO:0000313" key="2">
    <source>
        <dbReference type="EMBL" id="RKP24682.1"/>
    </source>
</evidence>
<dbReference type="Proteomes" id="UP000278143">
    <property type="component" value="Unassembled WGS sequence"/>
</dbReference>
<dbReference type="InterPro" id="IPR014807">
    <property type="entry name" value="Coa1"/>
</dbReference>
<reference evidence="3" key="1">
    <citation type="journal article" date="2018" name="Nat. Microbiol.">
        <title>Leveraging single-cell genomics to expand the fungal tree of life.</title>
        <authorList>
            <person name="Ahrendt S.R."/>
            <person name="Quandt C.A."/>
            <person name="Ciobanu D."/>
            <person name="Clum A."/>
            <person name="Salamov A."/>
            <person name="Andreopoulos B."/>
            <person name="Cheng J.F."/>
            <person name="Woyke T."/>
            <person name="Pelin A."/>
            <person name="Henrissat B."/>
            <person name="Reynolds N.K."/>
            <person name="Benny G.L."/>
            <person name="Smith M.E."/>
            <person name="James T.Y."/>
            <person name="Grigoriev I.V."/>
        </authorList>
    </citation>
    <scope>NUCLEOTIDE SEQUENCE [LARGE SCALE GENOMIC DNA]</scope>
    <source>
        <strain evidence="3">Benny S71-1</strain>
    </source>
</reference>
<dbReference type="PANTHER" id="PTHR28523:SF1">
    <property type="entry name" value="CYTOCHROME C OXIDASE ASSEMBLY FACTOR 1"/>
    <property type="match status" value="1"/>
</dbReference>
<evidence type="ECO:0000313" key="3">
    <source>
        <dbReference type="Proteomes" id="UP000278143"/>
    </source>
</evidence>
<sequence>RWLRYAGYTLVGSSIWGLCLLFAFNQQRLNSSVMSGALFAVQHDPAVIALLGDNIQLHKQFAWLPHPLVLGTLNQLHGQVDLAFYIAGSEGK</sequence>
<dbReference type="GO" id="GO:0033617">
    <property type="term" value="P:mitochondrial respiratory chain complex IV assembly"/>
    <property type="evidence" value="ECO:0007669"/>
    <property type="project" value="InterPro"/>
</dbReference>
<dbReference type="Pfam" id="PF08695">
    <property type="entry name" value="Coa1"/>
    <property type="match status" value="1"/>
</dbReference>
<name>A0A4P9YYN3_9FUNG</name>
<dbReference type="AlphaFoldDB" id="A0A4P9YYN3"/>
<dbReference type="InterPro" id="IPR042432">
    <property type="entry name" value="Coa1_fungi"/>
</dbReference>
<dbReference type="GO" id="GO:0005743">
    <property type="term" value="C:mitochondrial inner membrane"/>
    <property type="evidence" value="ECO:0007669"/>
    <property type="project" value="TreeGrafter"/>
</dbReference>
<accession>A0A4P9YYN3</accession>
<dbReference type="EMBL" id="KZ990088">
    <property type="protein sequence ID" value="RKP24682.1"/>
    <property type="molecule type" value="Genomic_DNA"/>
</dbReference>
<evidence type="ECO:0000256" key="1">
    <source>
        <dbReference type="SAM" id="Phobius"/>
    </source>
</evidence>
<organism evidence="2 3">
    <name type="scientific">Syncephalis pseudoplumigaleata</name>
    <dbReference type="NCBI Taxonomy" id="1712513"/>
    <lineage>
        <taxon>Eukaryota</taxon>
        <taxon>Fungi</taxon>
        <taxon>Fungi incertae sedis</taxon>
        <taxon>Zoopagomycota</taxon>
        <taxon>Zoopagomycotina</taxon>
        <taxon>Zoopagomycetes</taxon>
        <taxon>Zoopagales</taxon>
        <taxon>Piptocephalidaceae</taxon>
        <taxon>Syncephalis</taxon>
    </lineage>
</organism>